<proteinExistence type="predicted"/>
<accession>Q6UCN8</accession>
<dbReference type="AlphaFoldDB" id="Q6UCN8"/>
<name>Q6UCN8_9PROT</name>
<reference evidence="1" key="2">
    <citation type="submission" date="2017-01" db="EMBL/GenBank/DDBJ databases">
        <authorList>
            <person name="Mah S.A."/>
            <person name="Swanson W.J."/>
            <person name="Moy G.W."/>
            <person name="Vacquier V.D."/>
        </authorList>
    </citation>
    <scope>NUCLEOTIDE SEQUENCE</scope>
</reference>
<dbReference type="EMBL" id="AY372455">
    <property type="protein sequence ID" value="AAR05352.1"/>
    <property type="molecule type" value="Genomic_DNA"/>
</dbReference>
<protein>
    <submittedName>
        <fullName evidence="1">Uncharacterized protein</fullName>
    </submittedName>
</protein>
<reference evidence="1" key="1">
    <citation type="journal article" date="2003" name="Proc. Natl. Acad. Sci. U.S.A.">
        <title>Proteorhodopsin genes are distributed among divergent marine bacterial taxa.</title>
        <authorList>
            <person name="De La Torre J.R."/>
            <person name="Christianson L.M."/>
            <person name="Beja O."/>
            <person name="Suzuki M.T."/>
            <person name="Karl D.M."/>
            <person name="Heidelberg J."/>
            <person name="DeLong E.F."/>
        </authorList>
    </citation>
    <scope>NUCLEOTIDE SEQUENCE</scope>
</reference>
<gene>
    <name evidence="1" type="ORF">HOT2C01.43</name>
</gene>
<sequence>MPKIRDFKSLEKSVRDVIDKVGVQDCLTAIEEFTGQKKTDSTLYKWSDPDTDQNIQFRYALALDIACIRKGIEPILFSAHKDLLSEEDATIHQNRYDLVSELLKINAELGNLNKTVEQARDPNSEQGDKLSNRELNEIKDVISNIENRIKDLKLSLK</sequence>
<evidence type="ECO:0000313" key="1">
    <source>
        <dbReference type="EMBL" id="AAR05352.1"/>
    </source>
</evidence>
<organism evidence="1">
    <name type="scientific">uncultured marine alpha proteobacterium HOT2C01</name>
    <dbReference type="NCBI Taxonomy" id="248049"/>
    <lineage>
        <taxon>Bacteria</taxon>
        <taxon>Pseudomonadati</taxon>
        <taxon>Pseudomonadota</taxon>
        <taxon>Alphaproteobacteria</taxon>
        <taxon>environmental samples</taxon>
    </lineage>
</organism>